<feature type="domain" description="Endoribonuclease YicC-like N-terminal" evidence="6">
    <location>
        <begin position="1"/>
        <end position="155"/>
    </location>
</feature>
<dbReference type="Proteomes" id="UP000198565">
    <property type="component" value="Unassembled WGS sequence"/>
</dbReference>
<organism evidence="8 9">
    <name type="scientific">Gracilibacillus orientalis</name>
    <dbReference type="NCBI Taxonomy" id="334253"/>
    <lineage>
        <taxon>Bacteria</taxon>
        <taxon>Bacillati</taxon>
        <taxon>Bacillota</taxon>
        <taxon>Bacilli</taxon>
        <taxon>Bacillales</taxon>
        <taxon>Bacillaceae</taxon>
        <taxon>Gracilibacillus</taxon>
    </lineage>
</organism>
<proteinExistence type="inferred from homology"/>
<dbReference type="InterPro" id="IPR013551">
    <property type="entry name" value="YicC-like_C"/>
</dbReference>
<dbReference type="Pfam" id="PF03755">
    <property type="entry name" value="YicC-like_N"/>
    <property type="match status" value="1"/>
</dbReference>
<dbReference type="NCBIfam" id="TIGR00255">
    <property type="entry name" value="YicC/YloC family endoribonuclease"/>
    <property type="match status" value="1"/>
</dbReference>
<sequence>MLSMTGFGREEFRNDQLEINAEMKAVNHRYLDITFHMPKFLLPIEDQLKKIIQDKIKRGKISVSIYISGTYTHRKQLQTDWDLVDQYVDHLKQLQTKYQLSGEISMDMISQFPDIFHIEEKEEISNNTETYVKNTLLKAVNSANQMRTIEGKELRKDLLIRTENIQDNIKQLGERRKIVIIEYQERILERINRYLENTSVSDDSKLYQEVALLAEKGDISEELTRINSHIKQFQQIMEETDPVGRKLDFIVQEINRELNTIGSKSNDTWISEQIVYLKSEAEKMKEQIQNVE</sequence>
<dbReference type="OrthoDB" id="9771229at2"/>
<dbReference type="RefSeq" id="WP_091483868.1">
    <property type="nucleotide sequence ID" value="NZ_FOTR01000006.1"/>
</dbReference>
<keyword evidence="2" id="KW-0540">Nuclease</keyword>
<keyword evidence="4" id="KW-0378">Hydrolase</keyword>
<dbReference type="STRING" id="334253.SAMN04487943_10632"/>
<keyword evidence="3" id="KW-0255">Endonuclease</keyword>
<evidence type="ECO:0000256" key="2">
    <source>
        <dbReference type="ARBA" id="ARBA00022722"/>
    </source>
</evidence>
<comment type="cofactor">
    <cofactor evidence="1">
        <name>a divalent metal cation</name>
        <dbReference type="ChEBI" id="CHEBI:60240"/>
    </cofactor>
</comment>
<reference evidence="9" key="1">
    <citation type="submission" date="2016-10" db="EMBL/GenBank/DDBJ databases">
        <authorList>
            <person name="Varghese N."/>
            <person name="Submissions S."/>
        </authorList>
    </citation>
    <scope>NUCLEOTIDE SEQUENCE [LARGE SCALE GENOMIC DNA]</scope>
    <source>
        <strain evidence="9">CGMCC 1.4250</strain>
    </source>
</reference>
<protein>
    <submittedName>
        <fullName evidence="8">TIGR00255 family protein</fullName>
    </submittedName>
</protein>
<evidence type="ECO:0000313" key="9">
    <source>
        <dbReference type="Proteomes" id="UP000198565"/>
    </source>
</evidence>
<evidence type="ECO:0000256" key="1">
    <source>
        <dbReference type="ARBA" id="ARBA00001968"/>
    </source>
</evidence>
<gene>
    <name evidence="8" type="ORF">SAMN04487943_10632</name>
</gene>
<accession>A0A1I4M5Z8</accession>
<dbReference type="InterPro" id="IPR005229">
    <property type="entry name" value="YicC/YloC-like"/>
</dbReference>
<keyword evidence="9" id="KW-1185">Reference proteome</keyword>
<dbReference type="PANTHER" id="PTHR30636">
    <property type="entry name" value="UPF0701 PROTEIN YICC"/>
    <property type="match status" value="1"/>
</dbReference>
<evidence type="ECO:0000313" key="8">
    <source>
        <dbReference type="EMBL" id="SFL98425.1"/>
    </source>
</evidence>
<evidence type="ECO:0000259" key="7">
    <source>
        <dbReference type="Pfam" id="PF08340"/>
    </source>
</evidence>
<dbReference type="Pfam" id="PF08340">
    <property type="entry name" value="YicC-like_C"/>
    <property type="match status" value="1"/>
</dbReference>
<evidence type="ECO:0000256" key="3">
    <source>
        <dbReference type="ARBA" id="ARBA00022759"/>
    </source>
</evidence>
<evidence type="ECO:0000256" key="4">
    <source>
        <dbReference type="ARBA" id="ARBA00022801"/>
    </source>
</evidence>
<feature type="domain" description="Endoribonuclease YicC-like C-terminal" evidence="7">
    <location>
        <begin position="176"/>
        <end position="292"/>
    </location>
</feature>
<dbReference type="EMBL" id="FOTR01000006">
    <property type="protein sequence ID" value="SFL98425.1"/>
    <property type="molecule type" value="Genomic_DNA"/>
</dbReference>
<dbReference type="GO" id="GO:0016787">
    <property type="term" value="F:hydrolase activity"/>
    <property type="evidence" value="ECO:0007669"/>
    <property type="project" value="UniProtKB-KW"/>
</dbReference>
<evidence type="ECO:0000256" key="5">
    <source>
        <dbReference type="ARBA" id="ARBA00035648"/>
    </source>
</evidence>
<name>A0A1I4M5Z8_9BACI</name>
<dbReference type="AlphaFoldDB" id="A0A1I4M5Z8"/>
<dbReference type="GO" id="GO:0004521">
    <property type="term" value="F:RNA endonuclease activity"/>
    <property type="evidence" value="ECO:0007669"/>
    <property type="project" value="InterPro"/>
</dbReference>
<dbReference type="PANTHER" id="PTHR30636:SF3">
    <property type="entry name" value="UPF0701 PROTEIN YICC"/>
    <property type="match status" value="1"/>
</dbReference>
<dbReference type="InterPro" id="IPR013527">
    <property type="entry name" value="YicC-like_N"/>
</dbReference>
<comment type="similarity">
    <text evidence="5">Belongs to the YicC/YloC family.</text>
</comment>
<evidence type="ECO:0000259" key="6">
    <source>
        <dbReference type="Pfam" id="PF03755"/>
    </source>
</evidence>